<sequence>MGGEPHSISDVSTVELESLQCDGIWSLKSGILRVADIPLLNDLEEQCAQLRHVSSRVLKSGAPLLARFRPRAHVSAKAQRKAEGESHFRTHATWQLDVKQFYFHPQHTTLTNAITPNRIKGERPQHAPIGEVVETVVEVIDVVVEAVDAIIEAVQVAEAVAEVVQIVGEVVEAVRVVEIAVTAAAPVDVRVVPVVIIRRLVAATRHPSHL</sequence>
<dbReference type="Proteomes" id="UP000036681">
    <property type="component" value="Unplaced"/>
</dbReference>
<dbReference type="AlphaFoldDB" id="A0A0M3I1U5"/>
<keyword evidence="1" id="KW-1185">Reference proteome</keyword>
<reference evidence="2" key="1">
    <citation type="submission" date="2017-02" db="UniProtKB">
        <authorList>
            <consortium name="WormBaseParasite"/>
        </authorList>
    </citation>
    <scope>IDENTIFICATION</scope>
</reference>
<name>A0A0M3I1U5_ASCLU</name>
<proteinExistence type="predicted"/>
<protein>
    <submittedName>
        <fullName evidence="2">Uncharacterized protein</fullName>
    </submittedName>
</protein>
<accession>A0A0M3I1U5</accession>
<evidence type="ECO:0000313" key="2">
    <source>
        <dbReference type="WBParaSite" id="ALUE_0001032901-mRNA-1"/>
    </source>
</evidence>
<dbReference type="WBParaSite" id="ALUE_0001032901-mRNA-1">
    <property type="protein sequence ID" value="ALUE_0001032901-mRNA-1"/>
    <property type="gene ID" value="ALUE_0001032901"/>
</dbReference>
<evidence type="ECO:0000313" key="1">
    <source>
        <dbReference type="Proteomes" id="UP000036681"/>
    </source>
</evidence>
<organism evidence="1 2">
    <name type="scientific">Ascaris lumbricoides</name>
    <name type="common">Giant roundworm</name>
    <dbReference type="NCBI Taxonomy" id="6252"/>
    <lineage>
        <taxon>Eukaryota</taxon>
        <taxon>Metazoa</taxon>
        <taxon>Ecdysozoa</taxon>
        <taxon>Nematoda</taxon>
        <taxon>Chromadorea</taxon>
        <taxon>Rhabditida</taxon>
        <taxon>Spirurina</taxon>
        <taxon>Ascaridomorpha</taxon>
        <taxon>Ascaridoidea</taxon>
        <taxon>Ascarididae</taxon>
        <taxon>Ascaris</taxon>
    </lineage>
</organism>